<dbReference type="AlphaFoldDB" id="A0A5J4VT94"/>
<dbReference type="NCBIfam" id="TIGR00755">
    <property type="entry name" value="ksgA"/>
    <property type="match status" value="1"/>
</dbReference>
<feature type="domain" description="Ribosomal RNA adenine methylase transferase N-terminal" evidence="8">
    <location>
        <begin position="27"/>
        <end position="196"/>
    </location>
</feature>
<gene>
    <name evidence="9" type="ORF">EZS28_018640</name>
</gene>
<dbReference type="PROSITE" id="PS51689">
    <property type="entry name" value="SAM_RNA_A_N6_MT"/>
    <property type="match status" value="1"/>
</dbReference>
<keyword evidence="1 7" id="KW-0698">rRNA processing</keyword>
<sequence>MPKNSGFKQGIVLQRTKGQHLLINPKIIDGIVEKSGIRGNDICLEIGPGTGNLTVKLLERCSKVIAVELDPRMAIELKKRVSGTELDKKLELIQGDVLKVRLPFFTIVVANIPYSISSPLIFRLLSIRPMFRCAVLMLQAEFAQRLVAKPNTPPYCRLTVNTGLLANVAHLMKVGKGNFRPPPQVDSAVVRIEPRQPEIQVPYDEWDGLTRICFQRKNKTLGALFGNNNVVQMMEKNKKTFDALHHIIDEKQQILSSAVPGAEGITTKQQILSLLQSSDFNQKRANKMDLDDFLRLLQLFNEQGFHFTT</sequence>
<dbReference type="InterPro" id="IPR020598">
    <property type="entry name" value="rRNA_Ade_methylase_Trfase_N"/>
</dbReference>
<feature type="binding site" evidence="6">
    <location>
        <position position="20"/>
    </location>
    <ligand>
        <name>S-adenosyl-L-methionine</name>
        <dbReference type="ChEBI" id="CHEBI:59789"/>
    </ligand>
</feature>
<evidence type="ECO:0000313" key="10">
    <source>
        <dbReference type="Proteomes" id="UP000324800"/>
    </source>
</evidence>
<comment type="similarity">
    <text evidence="6 7">Belongs to the class I-like SAM-binding methyltransferase superfamily. rRNA adenine N(6)-methyltransferase family.</text>
</comment>
<dbReference type="InterPro" id="IPR020596">
    <property type="entry name" value="rRNA_Ade_Mease_Trfase_CS"/>
</dbReference>
<feature type="binding site" evidence="6">
    <location>
        <position position="68"/>
    </location>
    <ligand>
        <name>S-adenosyl-L-methionine</name>
        <dbReference type="ChEBI" id="CHEBI:59789"/>
    </ligand>
</feature>
<dbReference type="PANTHER" id="PTHR11727">
    <property type="entry name" value="DIMETHYLADENOSINE TRANSFERASE"/>
    <property type="match status" value="1"/>
</dbReference>
<dbReference type="Gene3D" id="3.40.50.150">
    <property type="entry name" value="Vaccinia Virus protein VP39"/>
    <property type="match status" value="1"/>
</dbReference>
<dbReference type="HAMAP" id="MF_00607">
    <property type="entry name" value="16SrRNA_methyltr_A"/>
    <property type="match status" value="1"/>
</dbReference>
<dbReference type="EC" id="2.1.1.-" evidence="7"/>
<reference evidence="9 10" key="1">
    <citation type="submission" date="2019-03" db="EMBL/GenBank/DDBJ databases">
        <title>Single cell metagenomics reveals metabolic interactions within the superorganism composed of flagellate Streblomastix strix and complex community of Bacteroidetes bacteria on its surface.</title>
        <authorList>
            <person name="Treitli S.C."/>
            <person name="Kolisko M."/>
            <person name="Husnik F."/>
            <person name="Keeling P."/>
            <person name="Hampl V."/>
        </authorList>
    </citation>
    <scope>NUCLEOTIDE SEQUENCE [LARGE SCALE GENOMIC DNA]</scope>
    <source>
        <strain evidence="9">ST1C</strain>
    </source>
</reference>
<dbReference type="InterPro" id="IPR011530">
    <property type="entry name" value="rRNA_adenine_dimethylase"/>
</dbReference>
<feature type="binding site" evidence="6">
    <location>
        <position position="111"/>
    </location>
    <ligand>
        <name>S-adenosyl-L-methionine</name>
        <dbReference type="ChEBI" id="CHEBI:59789"/>
    </ligand>
</feature>
<dbReference type="CDD" id="cd02440">
    <property type="entry name" value="AdoMet_MTases"/>
    <property type="match status" value="1"/>
</dbReference>
<keyword evidence="3 6" id="KW-0808">Transferase</keyword>
<evidence type="ECO:0000256" key="6">
    <source>
        <dbReference type="PROSITE-ProRule" id="PRU01026"/>
    </source>
</evidence>
<feature type="binding site" evidence="6">
    <location>
        <position position="47"/>
    </location>
    <ligand>
        <name>S-adenosyl-L-methionine</name>
        <dbReference type="ChEBI" id="CHEBI:59789"/>
    </ligand>
</feature>
<evidence type="ECO:0000313" key="9">
    <source>
        <dbReference type="EMBL" id="KAA6385831.1"/>
    </source>
</evidence>
<evidence type="ECO:0000256" key="2">
    <source>
        <dbReference type="ARBA" id="ARBA00022603"/>
    </source>
</evidence>
<accession>A0A5J4VT94</accession>
<evidence type="ECO:0000256" key="5">
    <source>
        <dbReference type="ARBA" id="ARBA00022884"/>
    </source>
</evidence>
<dbReference type="InterPro" id="IPR001737">
    <property type="entry name" value="KsgA/Erm"/>
</dbReference>
<dbReference type="PANTHER" id="PTHR11727:SF7">
    <property type="entry name" value="DIMETHYLADENOSINE TRANSFERASE-RELATED"/>
    <property type="match status" value="1"/>
</dbReference>
<evidence type="ECO:0000256" key="4">
    <source>
        <dbReference type="ARBA" id="ARBA00022691"/>
    </source>
</evidence>
<dbReference type="InterPro" id="IPR029063">
    <property type="entry name" value="SAM-dependent_MTases_sf"/>
</dbReference>
<organism evidence="9 10">
    <name type="scientific">Streblomastix strix</name>
    <dbReference type="NCBI Taxonomy" id="222440"/>
    <lineage>
        <taxon>Eukaryota</taxon>
        <taxon>Metamonada</taxon>
        <taxon>Preaxostyla</taxon>
        <taxon>Oxymonadida</taxon>
        <taxon>Streblomastigidae</taxon>
        <taxon>Streblomastix</taxon>
    </lineage>
</organism>
<dbReference type="SMART" id="SM00650">
    <property type="entry name" value="rADc"/>
    <property type="match status" value="1"/>
</dbReference>
<keyword evidence="2 6" id="KW-0489">Methyltransferase</keyword>
<dbReference type="Proteomes" id="UP000324800">
    <property type="component" value="Unassembled WGS sequence"/>
</dbReference>
<dbReference type="GO" id="GO:0000179">
    <property type="term" value="F:rRNA (adenine-N6,N6-)-dimethyltransferase activity"/>
    <property type="evidence" value="ECO:0007669"/>
    <property type="project" value="UniProtKB-UniRule"/>
</dbReference>
<dbReference type="SUPFAM" id="SSF53335">
    <property type="entry name" value="S-adenosyl-L-methionine-dependent methyltransferases"/>
    <property type="match status" value="1"/>
</dbReference>
<keyword evidence="5 6" id="KW-0694">RNA-binding</keyword>
<dbReference type="Pfam" id="PF00398">
    <property type="entry name" value="RrnaAD"/>
    <property type="match status" value="1"/>
</dbReference>
<dbReference type="OrthoDB" id="74991at2759"/>
<dbReference type="FunFam" id="3.40.50.150:FF:000081">
    <property type="entry name" value="rRNA adenine N(6)-methyltransferase"/>
    <property type="match status" value="1"/>
</dbReference>
<evidence type="ECO:0000256" key="7">
    <source>
        <dbReference type="RuleBase" id="RU362106"/>
    </source>
</evidence>
<evidence type="ECO:0000256" key="1">
    <source>
        <dbReference type="ARBA" id="ARBA00022552"/>
    </source>
</evidence>
<feature type="binding site" evidence="6">
    <location>
        <position position="22"/>
    </location>
    <ligand>
        <name>S-adenosyl-L-methionine</name>
        <dbReference type="ChEBI" id="CHEBI:59789"/>
    </ligand>
</feature>
<evidence type="ECO:0000259" key="8">
    <source>
        <dbReference type="SMART" id="SM00650"/>
    </source>
</evidence>
<evidence type="ECO:0000256" key="3">
    <source>
        <dbReference type="ARBA" id="ARBA00022679"/>
    </source>
</evidence>
<dbReference type="GO" id="GO:0003723">
    <property type="term" value="F:RNA binding"/>
    <property type="evidence" value="ECO:0007669"/>
    <property type="project" value="UniProtKB-UniRule"/>
</dbReference>
<dbReference type="EMBL" id="SNRW01005084">
    <property type="protein sequence ID" value="KAA6385831.1"/>
    <property type="molecule type" value="Genomic_DNA"/>
</dbReference>
<protein>
    <recommendedName>
        <fullName evidence="7">rRNA adenine N(6)-methyltransferase</fullName>
        <ecNumber evidence="7">2.1.1.-</ecNumber>
    </recommendedName>
</protein>
<comment type="caution">
    <text evidence="9">The sequence shown here is derived from an EMBL/GenBank/DDBJ whole genome shotgun (WGS) entry which is preliminary data.</text>
</comment>
<proteinExistence type="inferred from homology"/>
<name>A0A5J4VT94_9EUKA</name>
<dbReference type="Gene3D" id="1.10.8.480">
    <property type="match status" value="1"/>
</dbReference>
<dbReference type="PROSITE" id="PS01131">
    <property type="entry name" value="RRNA_A_DIMETH"/>
    <property type="match status" value="1"/>
</dbReference>
<feature type="binding site" evidence="6">
    <location>
        <position position="96"/>
    </location>
    <ligand>
        <name>S-adenosyl-L-methionine</name>
        <dbReference type="ChEBI" id="CHEBI:59789"/>
    </ligand>
</feature>
<keyword evidence="4 6" id="KW-0949">S-adenosyl-L-methionine</keyword>